<dbReference type="EMBL" id="GGEC01070827">
    <property type="protein sequence ID" value="MBX51311.1"/>
    <property type="molecule type" value="Transcribed_RNA"/>
</dbReference>
<accession>A0A2P2P9M9</accession>
<sequence length="51" mass="6124">MLKEPMKQRTPCIEASLHRHGQLEAFHHKGKYESFRIISQNKFVMLQQKSR</sequence>
<organism evidence="1">
    <name type="scientific">Rhizophora mucronata</name>
    <name type="common">Asiatic mangrove</name>
    <dbReference type="NCBI Taxonomy" id="61149"/>
    <lineage>
        <taxon>Eukaryota</taxon>
        <taxon>Viridiplantae</taxon>
        <taxon>Streptophyta</taxon>
        <taxon>Embryophyta</taxon>
        <taxon>Tracheophyta</taxon>
        <taxon>Spermatophyta</taxon>
        <taxon>Magnoliopsida</taxon>
        <taxon>eudicotyledons</taxon>
        <taxon>Gunneridae</taxon>
        <taxon>Pentapetalae</taxon>
        <taxon>rosids</taxon>
        <taxon>fabids</taxon>
        <taxon>Malpighiales</taxon>
        <taxon>Rhizophoraceae</taxon>
        <taxon>Rhizophora</taxon>
    </lineage>
</organism>
<protein>
    <submittedName>
        <fullName evidence="1">Uncharacterized protein</fullName>
    </submittedName>
</protein>
<name>A0A2P2P9M9_RHIMU</name>
<dbReference type="AlphaFoldDB" id="A0A2P2P9M9"/>
<reference evidence="1" key="1">
    <citation type="submission" date="2018-02" db="EMBL/GenBank/DDBJ databases">
        <title>Rhizophora mucronata_Transcriptome.</title>
        <authorList>
            <person name="Meera S.P."/>
            <person name="Sreeshan A."/>
            <person name="Augustine A."/>
        </authorList>
    </citation>
    <scope>NUCLEOTIDE SEQUENCE</scope>
    <source>
        <tissue evidence="1">Leaf</tissue>
    </source>
</reference>
<proteinExistence type="predicted"/>
<evidence type="ECO:0000313" key="1">
    <source>
        <dbReference type="EMBL" id="MBX51311.1"/>
    </source>
</evidence>